<protein>
    <submittedName>
        <fullName evidence="1">Uncharacterized protein</fullName>
    </submittedName>
</protein>
<dbReference type="KEGG" id="nag:AArcMg_0779"/>
<keyword evidence="2" id="KW-1185">Reference proteome</keyword>
<dbReference type="Proteomes" id="UP000258613">
    <property type="component" value="Chromosome"/>
</dbReference>
<organism evidence="1 2">
    <name type="scientific">Natrarchaeobaculum sulfurireducens</name>
    <dbReference type="NCBI Taxonomy" id="2044521"/>
    <lineage>
        <taxon>Archaea</taxon>
        <taxon>Methanobacteriati</taxon>
        <taxon>Methanobacteriota</taxon>
        <taxon>Stenosarchaea group</taxon>
        <taxon>Halobacteria</taxon>
        <taxon>Halobacteriales</taxon>
        <taxon>Natrialbaceae</taxon>
        <taxon>Natrarchaeobaculum</taxon>
    </lineage>
</organism>
<reference evidence="2" key="1">
    <citation type="submission" date="2018-02" db="EMBL/GenBank/DDBJ databases">
        <title>Phenotypic and genomic properties of facultatively anaerobic sulfur-reducing natronoarchaea from hypersaline soda lakes.</title>
        <authorList>
            <person name="Sorokin D.Y."/>
            <person name="Kublanov I.V."/>
            <person name="Roman P."/>
            <person name="Sinninghe Damste J.S."/>
            <person name="Golyshin P.N."/>
            <person name="Rojo D."/>
            <person name="Ciordia S."/>
            <person name="Mena M.D.C."/>
            <person name="Ferrer M."/>
            <person name="Messina E."/>
            <person name="Smedile F."/>
            <person name="La Spada G."/>
            <person name="La Cono V."/>
            <person name="Yakimov M.M."/>
        </authorList>
    </citation>
    <scope>NUCLEOTIDE SEQUENCE [LARGE SCALE GENOMIC DNA]</scope>
    <source>
        <strain evidence="2">AArc-Mg</strain>
    </source>
</reference>
<name>A0A346PMQ6_9EURY</name>
<gene>
    <name evidence="1" type="ORF">AArcMg_0779</name>
</gene>
<dbReference type="OrthoDB" id="197120at2157"/>
<dbReference type="RefSeq" id="WP_117367591.1">
    <property type="nucleotide sequence ID" value="NZ_CP027033.1"/>
</dbReference>
<evidence type="ECO:0000313" key="2">
    <source>
        <dbReference type="Proteomes" id="UP000258613"/>
    </source>
</evidence>
<evidence type="ECO:0000313" key="1">
    <source>
        <dbReference type="EMBL" id="AXR80801.1"/>
    </source>
</evidence>
<proteinExistence type="predicted"/>
<dbReference type="AlphaFoldDB" id="A0A346PMQ6"/>
<sequence>MTVHPTPGTPVELKFAGRNVQGVVDDVRWSPSWNNTTEEIVVDADGTIITTGRANISPR</sequence>
<accession>A0A346PMQ6</accession>
<dbReference type="EMBL" id="CP027033">
    <property type="protein sequence ID" value="AXR80801.1"/>
    <property type="molecule type" value="Genomic_DNA"/>
</dbReference>
<dbReference type="GeneID" id="37641270"/>